<evidence type="ECO:0000313" key="1">
    <source>
        <dbReference type="EMBL" id="QCN93788.1"/>
    </source>
</evidence>
<proteinExistence type="predicted"/>
<gene>
    <name evidence="1" type="ORF">D3093_00015</name>
</gene>
<accession>A0A4D8PE22</accession>
<dbReference type="SUPFAM" id="SSF53756">
    <property type="entry name" value="UDP-Glycosyltransferase/glycogen phosphorylase"/>
    <property type="match status" value="1"/>
</dbReference>
<name>A0A4D8PE22_9PROT</name>
<evidence type="ECO:0000313" key="2">
    <source>
        <dbReference type="Proteomes" id="UP000298595"/>
    </source>
</evidence>
<dbReference type="Gene3D" id="3.40.50.2000">
    <property type="entry name" value="Glycogen Phosphorylase B"/>
    <property type="match status" value="1"/>
</dbReference>
<dbReference type="KEGG" id="aare:D3093_00015"/>
<organism evidence="1 2">
    <name type="scientific">Azospirillum argentinense</name>
    <dbReference type="NCBI Taxonomy" id="2970906"/>
    <lineage>
        <taxon>Bacteria</taxon>
        <taxon>Pseudomonadati</taxon>
        <taxon>Pseudomonadota</taxon>
        <taxon>Alphaproteobacteria</taxon>
        <taxon>Rhodospirillales</taxon>
        <taxon>Azospirillaceae</taxon>
        <taxon>Azospirillum</taxon>
    </lineage>
</organism>
<dbReference type="Proteomes" id="UP000298595">
    <property type="component" value="Chromosome"/>
</dbReference>
<dbReference type="EMBL" id="CP032321">
    <property type="protein sequence ID" value="QCN93788.1"/>
    <property type="molecule type" value="Genomic_DNA"/>
</dbReference>
<sequence length="78" mass="8140">MVAFPTGALADLVEPGVTGFLVKDAEEMARAIEDCEGWTRRLPRRRPRPLLAGRHDGTLSGALRELVAGGTAAAAGVA</sequence>
<reference evidence="1 2" key="1">
    <citation type="submission" date="2018-09" db="EMBL/GenBank/DDBJ databases">
        <title>Whole genome based analysis of evolution and adaptive divergence in Indian and Brazilian strains of Azospirillum brasilense.</title>
        <authorList>
            <person name="Singh C."/>
            <person name="Tripathi A.K."/>
        </authorList>
    </citation>
    <scope>NUCLEOTIDE SEQUENCE [LARGE SCALE GENOMIC DNA]</scope>
    <source>
        <strain evidence="1 2">MTCC4035</strain>
    </source>
</reference>
<protein>
    <submittedName>
        <fullName evidence="1">Uncharacterized protein</fullName>
    </submittedName>
</protein>
<dbReference type="AlphaFoldDB" id="A0A4D8PE22"/>